<feature type="non-terminal residue" evidence="1">
    <location>
        <position position="198"/>
    </location>
</feature>
<name>A0A382T3G5_9ZZZZ</name>
<gene>
    <name evidence="1" type="ORF">METZ01_LOCUS369196</name>
</gene>
<protein>
    <submittedName>
        <fullName evidence="1">Uncharacterized protein</fullName>
    </submittedName>
</protein>
<dbReference type="EMBL" id="UINC01133419">
    <property type="protein sequence ID" value="SVD16342.1"/>
    <property type="molecule type" value="Genomic_DNA"/>
</dbReference>
<organism evidence="1">
    <name type="scientific">marine metagenome</name>
    <dbReference type="NCBI Taxonomy" id="408172"/>
    <lineage>
        <taxon>unclassified sequences</taxon>
        <taxon>metagenomes</taxon>
        <taxon>ecological metagenomes</taxon>
    </lineage>
</organism>
<evidence type="ECO:0000313" key="1">
    <source>
        <dbReference type="EMBL" id="SVD16342.1"/>
    </source>
</evidence>
<reference evidence="1" key="1">
    <citation type="submission" date="2018-05" db="EMBL/GenBank/DDBJ databases">
        <authorList>
            <person name="Lanie J.A."/>
            <person name="Ng W.-L."/>
            <person name="Kazmierczak K.M."/>
            <person name="Andrzejewski T.M."/>
            <person name="Davidsen T.M."/>
            <person name="Wayne K.J."/>
            <person name="Tettelin H."/>
            <person name="Glass J.I."/>
            <person name="Rusch D."/>
            <person name="Podicherti R."/>
            <person name="Tsui H.-C.T."/>
            <person name="Winkler M.E."/>
        </authorList>
    </citation>
    <scope>NUCLEOTIDE SEQUENCE</scope>
</reference>
<proteinExistence type="predicted"/>
<dbReference type="AlphaFoldDB" id="A0A382T3G5"/>
<accession>A0A382T3G5</accession>
<sequence>MTAHGLPKLVLSLSNIMLKMLKRFIKYLFPNRSEDLMRPPNCCLCEKGLDTNEECELLTFIQLPTNVIKSAQGSAPLPDHPEHQEWFCLFHHPLATQFKHLTRNEAVTQLSSIVEESIDQLEKVAPALDDLFLSECPACGSQAAWLGIVEEERELETFDLGTLMHCPDCSDRFLLTQGALQQFLKNNPPLFIPGRRIS</sequence>